<reference evidence="5 6" key="1">
    <citation type="submission" date="2018-05" db="EMBL/GenBank/DDBJ databases">
        <title>Genomic analysis of Gracilibacillus dipsosauri DD1 reveals novel features of a salt-tolerant amylase.</title>
        <authorList>
            <person name="Deutch C.E."/>
            <person name="Yang S."/>
        </authorList>
    </citation>
    <scope>NUCLEOTIDE SEQUENCE [LARGE SCALE GENOMIC DNA]</scope>
    <source>
        <strain evidence="5 6">DD1</strain>
    </source>
</reference>
<sequence>MLEIQQLHFSYDKKTPVLNGLNLTVQQGDFLALIGPNGCGKTTLIKLICDLLEKQKGSIKLDGLDHNDFKVKNAVLYLPSDDVLPEFLTGKEYINLMLKMYNASMDEERFHRLVKYYSFDSALDVLIEEYSNGMKKKVQLIAAMLIDPEILIIDETLNGMDVESREITKLLLMNFSGPNKIVIMCSHDLHLLEEMCNKVVILYQGKIHTEKKIDDVRQTTSLLSIFRGIMNHEDLKNEIISS</sequence>
<evidence type="ECO:0000313" key="5">
    <source>
        <dbReference type="EMBL" id="PWU67291.1"/>
    </source>
</evidence>
<accession>A0A317KUR2</accession>
<dbReference type="InterPro" id="IPR051782">
    <property type="entry name" value="ABC_Transporter_VariousFunc"/>
</dbReference>
<evidence type="ECO:0000256" key="2">
    <source>
        <dbReference type="ARBA" id="ARBA00022741"/>
    </source>
</evidence>
<dbReference type="PROSITE" id="PS50893">
    <property type="entry name" value="ABC_TRANSPORTER_2"/>
    <property type="match status" value="1"/>
</dbReference>
<dbReference type="Pfam" id="PF00005">
    <property type="entry name" value="ABC_tran"/>
    <property type="match status" value="1"/>
</dbReference>
<dbReference type="SMART" id="SM00382">
    <property type="entry name" value="AAA"/>
    <property type="match status" value="1"/>
</dbReference>
<dbReference type="SUPFAM" id="SSF52540">
    <property type="entry name" value="P-loop containing nucleoside triphosphate hydrolases"/>
    <property type="match status" value="1"/>
</dbReference>
<name>A0A317KUR2_9BACI</name>
<gene>
    <name evidence="5" type="ORF">DLJ74_17145</name>
</gene>
<keyword evidence="6" id="KW-1185">Reference proteome</keyword>
<dbReference type="AlphaFoldDB" id="A0A317KUR2"/>
<dbReference type="PANTHER" id="PTHR42939:SF1">
    <property type="entry name" value="ABC TRANSPORTER ATP-BINDING PROTEIN ALBC-RELATED"/>
    <property type="match status" value="1"/>
</dbReference>
<keyword evidence="3 5" id="KW-0067">ATP-binding</keyword>
<dbReference type="InterPro" id="IPR027417">
    <property type="entry name" value="P-loop_NTPase"/>
</dbReference>
<dbReference type="EMBL" id="QGTD01000018">
    <property type="protein sequence ID" value="PWU67291.1"/>
    <property type="molecule type" value="Genomic_DNA"/>
</dbReference>
<protein>
    <submittedName>
        <fullName evidence="5">ABC transporter ATP-binding protein</fullName>
    </submittedName>
</protein>
<evidence type="ECO:0000313" key="6">
    <source>
        <dbReference type="Proteomes" id="UP000245624"/>
    </source>
</evidence>
<evidence type="ECO:0000256" key="1">
    <source>
        <dbReference type="ARBA" id="ARBA00022448"/>
    </source>
</evidence>
<evidence type="ECO:0000259" key="4">
    <source>
        <dbReference type="PROSITE" id="PS50893"/>
    </source>
</evidence>
<dbReference type="Proteomes" id="UP000245624">
    <property type="component" value="Unassembled WGS sequence"/>
</dbReference>
<evidence type="ECO:0000256" key="3">
    <source>
        <dbReference type="ARBA" id="ARBA00022840"/>
    </source>
</evidence>
<dbReference type="PANTHER" id="PTHR42939">
    <property type="entry name" value="ABC TRANSPORTER ATP-BINDING PROTEIN ALBC-RELATED"/>
    <property type="match status" value="1"/>
</dbReference>
<dbReference type="GO" id="GO:0005524">
    <property type="term" value="F:ATP binding"/>
    <property type="evidence" value="ECO:0007669"/>
    <property type="project" value="UniProtKB-KW"/>
</dbReference>
<dbReference type="GO" id="GO:0016887">
    <property type="term" value="F:ATP hydrolysis activity"/>
    <property type="evidence" value="ECO:0007669"/>
    <property type="project" value="InterPro"/>
</dbReference>
<comment type="caution">
    <text evidence="5">The sequence shown here is derived from an EMBL/GenBank/DDBJ whole genome shotgun (WGS) entry which is preliminary data.</text>
</comment>
<dbReference type="RefSeq" id="WP_054860340.1">
    <property type="nucleotide sequence ID" value="NZ_JAJUIE010000004.1"/>
</dbReference>
<organism evidence="5 6">
    <name type="scientific">Gracilibacillus dipsosauri</name>
    <dbReference type="NCBI Taxonomy" id="178340"/>
    <lineage>
        <taxon>Bacteria</taxon>
        <taxon>Bacillati</taxon>
        <taxon>Bacillota</taxon>
        <taxon>Bacilli</taxon>
        <taxon>Bacillales</taxon>
        <taxon>Bacillaceae</taxon>
        <taxon>Gracilibacillus</taxon>
    </lineage>
</organism>
<dbReference type="OrthoDB" id="9804819at2"/>
<proteinExistence type="predicted"/>
<dbReference type="CDD" id="cd03230">
    <property type="entry name" value="ABC_DR_subfamily_A"/>
    <property type="match status" value="1"/>
</dbReference>
<keyword evidence="2" id="KW-0547">Nucleotide-binding</keyword>
<dbReference type="Gene3D" id="3.40.50.300">
    <property type="entry name" value="P-loop containing nucleotide triphosphate hydrolases"/>
    <property type="match status" value="1"/>
</dbReference>
<dbReference type="InterPro" id="IPR003593">
    <property type="entry name" value="AAA+_ATPase"/>
</dbReference>
<keyword evidence="1" id="KW-0813">Transport</keyword>
<feature type="domain" description="ABC transporter" evidence="4">
    <location>
        <begin position="2"/>
        <end position="229"/>
    </location>
</feature>
<dbReference type="InterPro" id="IPR003439">
    <property type="entry name" value="ABC_transporter-like_ATP-bd"/>
</dbReference>